<dbReference type="InterPro" id="IPR052716">
    <property type="entry name" value="MOSC_domain"/>
</dbReference>
<dbReference type="SUPFAM" id="SSF50800">
    <property type="entry name" value="PK beta-barrel domain-like"/>
    <property type="match status" value="1"/>
</dbReference>
<organism evidence="2">
    <name type="scientific">uncultured Rubrobacteraceae bacterium</name>
    <dbReference type="NCBI Taxonomy" id="349277"/>
    <lineage>
        <taxon>Bacteria</taxon>
        <taxon>Bacillati</taxon>
        <taxon>Actinomycetota</taxon>
        <taxon>Rubrobacteria</taxon>
        <taxon>Rubrobacterales</taxon>
        <taxon>Rubrobacteraceae</taxon>
        <taxon>environmental samples</taxon>
    </lineage>
</organism>
<evidence type="ECO:0000313" key="2">
    <source>
        <dbReference type="EMBL" id="CAA9434312.1"/>
    </source>
</evidence>
<name>A0A6J4QD60_9ACTN</name>
<dbReference type="EMBL" id="CADCUV010000169">
    <property type="protein sequence ID" value="CAA9434312.1"/>
    <property type="molecule type" value="Genomic_DNA"/>
</dbReference>
<dbReference type="Gene3D" id="2.40.33.20">
    <property type="entry name" value="PK beta-barrel domain-like"/>
    <property type="match status" value="1"/>
</dbReference>
<dbReference type="InterPro" id="IPR005302">
    <property type="entry name" value="MoCF_Sase_C"/>
</dbReference>
<evidence type="ECO:0000259" key="1">
    <source>
        <dbReference type="PROSITE" id="PS51340"/>
    </source>
</evidence>
<proteinExistence type="predicted"/>
<dbReference type="Pfam" id="PF03473">
    <property type="entry name" value="MOSC"/>
    <property type="match status" value="1"/>
</dbReference>
<dbReference type="GO" id="GO:0030170">
    <property type="term" value="F:pyridoxal phosphate binding"/>
    <property type="evidence" value="ECO:0007669"/>
    <property type="project" value="InterPro"/>
</dbReference>
<dbReference type="PROSITE" id="PS51340">
    <property type="entry name" value="MOSC"/>
    <property type="match status" value="1"/>
</dbReference>
<gene>
    <name evidence="2" type="ORF">AVDCRST_MAG22-3528</name>
</gene>
<dbReference type="GO" id="GO:0030151">
    <property type="term" value="F:molybdenum ion binding"/>
    <property type="evidence" value="ECO:0007669"/>
    <property type="project" value="InterPro"/>
</dbReference>
<dbReference type="AlphaFoldDB" id="A0A6J4QD60"/>
<feature type="domain" description="MOSC" evidence="1">
    <location>
        <begin position="137"/>
        <end position="270"/>
    </location>
</feature>
<reference evidence="2" key="1">
    <citation type="submission" date="2020-02" db="EMBL/GenBank/DDBJ databases">
        <authorList>
            <person name="Meier V. D."/>
        </authorList>
    </citation>
    <scope>NUCLEOTIDE SEQUENCE</scope>
    <source>
        <strain evidence="2">AVDCRST_MAG22</strain>
    </source>
</reference>
<dbReference type="InterPro" id="IPR011037">
    <property type="entry name" value="Pyrv_Knase-like_insert_dom_sf"/>
</dbReference>
<protein>
    <recommendedName>
        <fullName evidence="1">MOSC domain-containing protein</fullName>
    </recommendedName>
</protein>
<accession>A0A6J4QD60</accession>
<dbReference type="PANTHER" id="PTHR36930:SF1">
    <property type="entry name" value="MOSC DOMAIN-CONTAINING PROTEIN"/>
    <property type="match status" value="1"/>
</dbReference>
<dbReference type="GO" id="GO:0003824">
    <property type="term" value="F:catalytic activity"/>
    <property type="evidence" value="ECO:0007669"/>
    <property type="project" value="InterPro"/>
</dbReference>
<sequence length="272" mass="28242">MPVGHQEADSLAVCVAHVVGVDRSEVPGDGGVGLRQWLAGRNLGLVPVASPEAFEWPGRFLGRRRGSSTWAVFFGVPPGVVFDPAAGPDADGGAEADLEAAFVLAEPDPGRRIGGGPEGAGVVELVALSARAEGPMTVADSAEAVAGCGLRGDRYERGAGTFSNPEGRGYDLTLVEAEALEDLAAGGVELEPAEARRNLVVRGISLDGLLGKRFRVGPVECFGQRRCEPCAHLERLTRPGVLRGLAHRGGLRADVLSGGEIRTGDRVEALDP</sequence>
<dbReference type="PANTHER" id="PTHR36930">
    <property type="entry name" value="METAL-SULFUR CLUSTER BIOSYNTHESIS PROTEINS YUAD-RELATED"/>
    <property type="match status" value="1"/>
</dbReference>